<evidence type="ECO:0000313" key="2">
    <source>
        <dbReference type="Proteomes" id="UP000252519"/>
    </source>
</evidence>
<protein>
    <submittedName>
        <fullName evidence="1">Uncharacterized protein</fullName>
    </submittedName>
</protein>
<reference evidence="1 2" key="1">
    <citation type="submission" date="2014-10" db="EMBL/GenBank/DDBJ databases">
        <title>Draft genome of the hookworm Ancylostoma caninum.</title>
        <authorList>
            <person name="Mitreva M."/>
        </authorList>
    </citation>
    <scope>NUCLEOTIDE SEQUENCE [LARGE SCALE GENOMIC DNA]</scope>
    <source>
        <strain evidence="1 2">Baltimore</strain>
    </source>
</reference>
<dbReference type="Proteomes" id="UP000252519">
    <property type="component" value="Unassembled WGS sequence"/>
</dbReference>
<dbReference type="OrthoDB" id="5904582at2759"/>
<evidence type="ECO:0000313" key="1">
    <source>
        <dbReference type="EMBL" id="RCN41120.1"/>
    </source>
</evidence>
<organism evidence="1 2">
    <name type="scientific">Ancylostoma caninum</name>
    <name type="common">Dog hookworm</name>
    <dbReference type="NCBI Taxonomy" id="29170"/>
    <lineage>
        <taxon>Eukaryota</taxon>
        <taxon>Metazoa</taxon>
        <taxon>Ecdysozoa</taxon>
        <taxon>Nematoda</taxon>
        <taxon>Chromadorea</taxon>
        <taxon>Rhabditida</taxon>
        <taxon>Rhabditina</taxon>
        <taxon>Rhabditomorpha</taxon>
        <taxon>Strongyloidea</taxon>
        <taxon>Ancylostomatidae</taxon>
        <taxon>Ancylostomatinae</taxon>
        <taxon>Ancylostoma</taxon>
    </lineage>
</organism>
<name>A0A368GDL7_ANCCA</name>
<comment type="caution">
    <text evidence="1">The sequence shown here is derived from an EMBL/GenBank/DDBJ whole genome shotgun (WGS) entry which is preliminary data.</text>
</comment>
<keyword evidence="2" id="KW-1185">Reference proteome</keyword>
<dbReference type="AlphaFoldDB" id="A0A368GDL7"/>
<accession>A0A368GDL7</accession>
<sequence>MAPFKSVSLKKLIDKWKQSSRVKEDQHAVCVVDFLRFYLLRATDSVEAVQSYACRQSRGWAKNENLKNIPEEIVSVIIDCLMEGFGMGQPELLMDADVLKEAPTSFWIKLGATDEARKLALNKRKDSRVKWAAKCRSLLGRAMADIRGYKTSNDKLVPPTKRRALHPVGGD</sequence>
<dbReference type="EMBL" id="JOJR01000249">
    <property type="protein sequence ID" value="RCN41120.1"/>
    <property type="molecule type" value="Genomic_DNA"/>
</dbReference>
<proteinExistence type="predicted"/>
<gene>
    <name evidence="1" type="ORF">ANCCAN_12911</name>
</gene>